<keyword evidence="3" id="KW-0804">Transcription</keyword>
<dbReference type="Gene3D" id="3.30.450.40">
    <property type="match status" value="2"/>
</dbReference>
<evidence type="ECO:0000313" key="6">
    <source>
        <dbReference type="Proteomes" id="UP001595896"/>
    </source>
</evidence>
<gene>
    <name evidence="5" type="ORF">ACFO4L_11790</name>
</gene>
<protein>
    <submittedName>
        <fullName evidence="5">Response regulator transcription factor</fullName>
    </submittedName>
</protein>
<comment type="caution">
    <text evidence="5">The sequence shown here is derived from an EMBL/GenBank/DDBJ whole genome shotgun (WGS) entry which is preliminary data.</text>
</comment>
<dbReference type="SMART" id="SM00421">
    <property type="entry name" value="HTH_LUXR"/>
    <property type="match status" value="1"/>
</dbReference>
<dbReference type="PROSITE" id="PS50043">
    <property type="entry name" value="HTH_LUXR_2"/>
    <property type="match status" value="1"/>
</dbReference>
<evidence type="ECO:0000259" key="4">
    <source>
        <dbReference type="PROSITE" id="PS50043"/>
    </source>
</evidence>
<dbReference type="SUPFAM" id="SSF46894">
    <property type="entry name" value="C-terminal effector domain of the bipartite response regulators"/>
    <property type="match status" value="1"/>
</dbReference>
<dbReference type="Proteomes" id="UP001595896">
    <property type="component" value="Unassembled WGS sequence"/>
</dbReference>
<evidence type="ECO:0000256" key="1">
    <source>
        <dbReference type="ARBA" id="ARBA00023015"/>
    </source>
</evidence>
<dbReference type="Pfam" id="PF00196">
    <property type="entry name" value="GerE"/>
    <property type="match status" value="1"/>
</dbReference>
<dbReference type="SUPFAM" id="SSF55781">
    <property type="entry name" value="GAF domain-like"/>
    <property type="match status" value="2"/>
</dbReference>
<keyword evidence="1" id="KW-0805">Transcription regulation</keyword>
<dbReference type="PANTHER" id="PTHR44688:SF16">
    <property type="entry name" value="DNA-BINDING TRANSCRIPTIONAL ACTIVATOR DEVR_DOSR"/>
    <property type="match status" value="1"/>
</dbReference>
<dbReference type="InterPro" id="IPR016032">
    <property type="entry name" value="Sig_transdc_resp-reg_C-effctor"/>
</dbReference>
<dbReference type="PANTHER" id="PTHR44688">
    <property type="entry name" value="DNA-BINDING TRANSCRIPTIONAL ACTIVATOR DEVR_DOSR"/>
    <property type="match status" value="1"/>
</dbReference>
<proteinExistence type="predicted"/>
<reference evidence="6" key="1">
    <citation type="journal article" date="2019" name="Int. J. Syst. Evol. Microbiol.">
        <title>The Global Catalogue of Microorganisms (GCM) 10K type strain sequencing project: providing services to taxonomists for standard genome sequencing and annotation.</title>
        <authorList>
            <consortium name="The Broad Institute Genomics Platform"/>
            <consortium name="The Broad Institute Genome Sequencing Center for Infectious Disease"/>
            <person name="Wu L."/>
            <person name="Ma J."/>
        </authorList>
    </citation>
    <scope>NUCLEOTIDE SEQUENCE [LARGE SCALE GENOMIC DNA]</scope>
    <source>
        <strain evidence="6">JCM 12165</strain>
    </source>
</reference>
<evidence type="ECO:0000256" key="3">
    <source>
        <dbReference type="ARBA" id="ARBA00023163"/>
    </source>
</evidence>
<dbReference type="InterPro" id="IPR000792">
    <property type="entry name" value="Tscrpt_reg_LuxR_C"/>
</dbReference>
<name>A0ABV9NV61_9BACI</name>
<dbReference type="InterPro" id="IPR036388">
    <property type="entry name" value="WH-like_DNA-bd_sf"/>
</dbReference>
<keyword evidence="2" id="KW-0238">DNA-binding</keyword>
<dbReference type="Gene3D" id="1.10.10.10">
    <property type="entry name" value="Winged helix-like DNA-binding domain superfamily/Winged helix DNA-binding domain"/>
    <property type="match status" value="1"/>
</dbReference>
<evidence type="ECO:0000313" key="5">
    <source>
        <dbReference type="EMBL" id="MFC4737273.1"/>
    </source>
</evidence>
<dbReference type="RefSeq" id="WP_377909875.1">
    <property type="nucleotide sequence ID" value="NZ_JBHSGK010000013.1"/>
</dbReference>
<dbReference type="InterPro" id="IPR029016">
    <property type="entry name" value="GAF-like_dom_sf"/>
</dbReference>
<feature type="domain" description="HTH luxR-type" evidence="4">
    <location>
        <begin position="627"/>
        <end position="692"/>
    </location>
</feature>
<dbReference type="PRINTS" id="PR00038">
    <property type="entry name" value="HTHLUXR"/>
</dbReference>
<organism evidence="5 6">
    <name type="scientific">Bacillus daqingensis</name>
    <dbReference type="NCBI Taxonomy" id="872396"/>
    <lineage>
        <taxon>Bacteria</taxon>
        <taxon>Bacillati</taxon>
        <taxon>Bacillota</taxon>
        <taxon>Bacilli</taxon>
        <taxon>Bacillales</taxon>
        <taxon>Bacillaceae</taxon>
        <taxon>Bacillus</taxon>
    </lineage>
</organism>
<accession>A0ABV9NV61</accession>
<keyword evidence="6" id="KW-1185">Reference proteome</keyword>
<dbReference type="CDD" id="cd06170">
    <property type="entry name" value="LuxR_C_like"/>
    <property type="match status" value="1"/>
</dbReference>
<evidence type="ECO:0000256" key="2">
    <source>
        <dbReference type="ARBA" id="ARBA00023125"/>
    </source>
</evidence>
<dbReference type="EMBL" id="JBHSGK010000013">
    <property type="protein sequence ID" value="MFC4737273.1"/>
    <property type="molecule type" value="Genomic_DNA"/>
</dbReference>
<sequence length="701" mass="78459">MMPDIHIAEEILDVYAERTGLTLFLLDHNGAQVTEASAKSPLCIELLDRPNEALLQAFQERLTGGRFPKRVIPYDIAPGLYSLIIPVMDSAYFLCAGVYIEPNTASTLPETLSELCGEGPWQQLTAETAVGTLEKEKKWMAEVEKAASLLDSLKRERAFSYDNQVQMIRSIPQRAGMDRSAFIELAFRNNPQLDFIGLAVEEEEETFCITDMAGEGKALEDCRFVLGEGFLGRALLADREVVWEDISDDTRSAFFREYDFDPTSIYCYPITERSGSRLLLFTGTVQGRTLTGAALEQGQVLAAILEAGSYTSSLQLENRRQIHRLTSLVDICMTMASTVDVKRIVYILVDISMSLSGGAFSCVLLKSENSDKMQLVSRGGNREKISAYARKAAARHYREYKPASQLPEIHETEDGSCIVECPLVHRGELLGILCVSCDHVTRKELEEQQTFLYTLSIIGAVSLQLARQKDEHPEERVISALERAVAEFDLEKHAQSVKLFETAEGFLARLELSDRRSYHILSACRLSAYSPAFLAEALNEQEPVRLLQEARQLLGGKPWSEAEEDSQLTAVLLAYTESGDSLKAVRALGEEEGVLHDFCVFIEEIIISEEEFALGEDDQTSEPYSRIIKERLPLSPREQDVLDLIIKGQNNREIAAALFISDHTVKNHVTKIFQKLRVTDRAQAISKVYQMMYEPNSAPGH</sequence>